<dbReference type="EMBL" id="KI926944">
    <property type="protein sequence ID" value="ETW32998.1"/>
    <property type="molecule type" value="Genomic_DNA"/>
</dbReference>
<organism evidence="2 3">
    <name type="scientific">Plasmodium falciparum Tanzania</name>
    <name type="common">2000708</name>
    <dbReference type="NCBI Taxonomy" id="1036725"/>
    <lineage>
        <taxon>Eukaryota</taxon>
        <taxon>Sar</taxon>
        <taxon>Alveolata</taxon>
        <taxon>Apicomplexa</taxon>
        <taxon>Aconoidasida</taxon>
        <taxon>Haemosporida</taxon>
        <taxon>Plasmodiidae</taxon>
        <taxon>Plasmodium</taxon>
        <taxon>Plasmodium (Laverania)</taxon>
    </lineage>
</organism>
<evidence type="ECO:0000313" key="3">
    <source>
        <dbReference type="Proteomes" id="UP000030708"/>
    </source>
</evidence>
<gene>
    <name evidence="2" type="ORF">PFTANZ_06283</name>
</gene>
<dbReference type="PANTHER" id="PTHR23525:SF1">
    <property type="entry name" value="NODULIN-LIKE DOMAIN-CONTAINING PROTEIN"/>
    <property type="match status" value="1"/>
</dbReference>
<proteinExistence type="predicted"/>
<dbReference type="AlphaFoldDB" id="A0A024VXF7"/>
<keyword evidence="1" id="KW-1133">Transmembrane helix</keyword>
<feature type="transmembrane region" description="Helical" evidence="1">
    <location>
        <begin position="56"/>
        <end position="74"/>
    </location>
</feature>
<feature type="transmembrane region" description="Helical" evidence="1">
    <location>
        <begin position="6"/>
        <end position="24"/>
    </location>
</feature>
<keyword evidence="1" id="KW-0812">Transmembrane</keyword>
<accession>A0A024VXF7</accession>
<dbReference type="PANTHER" id="PTHR23525">
    <property type="entry name" value="TRANSPORTER, PUTATIVE-RELATED"/>
    <property type="match status" value="1"/>
</dbReference>
<keyword evidence="1" id="KW-0472">Membrane</keyword>
<reference evidence="2 3" key="2">
    <citation type="submission" date="2013-02" db="EMBL/GenBank/DDBJ databases">
        <title>The Genome Sequence of Plasmodium falciparum Tanzania (2000708).</title>
        <authorList>
            <consortium name="The Broad Institute Genome Sequencing Platform"/>
            <consortium name="The Broad Institute Genome Sequencing Center for Infectious Disease"/>
            <person name="Neafsey D."/>
            <person name="Cheeseman I."/>
            <person name="Volkman S."/>
            <person name="Adams J."/>
            <person name="Walker B."/>
            <person name="Young S.K."/>
            <person name="Zeng Q."/>
            <person name="Gargeya S."/>
            <person name="Fitzgerald M."/>
            <person name="Haas B."/>
            <person name="Abouelleil A."/>
            <person name="Alvarado L."/>
            <person name="Arachchi H.M."/>
            <person name="Berlin A.M."/>
            <person name="Chapman S.B."/>
            <person name="Dewar J."/>
            <person name="Goldberg J."/>
            <person name="Griggs A."/>
            <person name="Gujja S."/>
            <person name="Hansen M."/>
            <person name="Howarth C."/>
            <person name="Imamovic A."/>
            <person name="Larimer J."/>
            <person name="McCowan C."/>
            <person name="Murphy C."/>
            <person name="Neiman D."/>
            <person name="Pearson M."/>
            <person name="Priest M."/>
            <person name="Roberts A."/>
            <person name="Saif S."/>
            <person name="Shea T."/>
            <person name="Sisk P."/>
            <person name="Sykes S."/>
            <person name="Wortman J."/>
            <person name="Nusbaum C."/>
            <person name="Birren B."/>
        </authorList>
    </citation>
    <scope>NUCLEOTIDE SEQUENCE [LARGE SCALE GENOMIC DNA]</scope>
    <source>
        <strain evidence="3">Tanzania (2000708)</strain>
    </source>
</reference>
<feature type="transmembrane region" description="Helical" evidence="1">
    <location>
        <begin position="31"/>
        <end position="50"/>
    </location>
</feature>
<sequence length="88" mass="10508">MGVQSLYYLVWSISAYFGGWLSDISSYRNTFKITTFFYLISLIIYAPLLWTKLKVLYNHNIVIYKMYVCTYLIIFNMDMNNIAKVLYN</sequence>
<evidence type="ECO:0000256" key="1">
    <source>
        <dbReference type="SAM" id="Phobius"/>
    </source>
</evidence>
<dbReference type="Proteomes" id="UP000030708">
    <property type="component" value="Unassembled WGS sequence"/>
</dbReference>
<name>A0A024VXF7_PLAFA</name>
<protein>
    <submittedName>
        <fullName evidence="2">Uncharacterized protein</fullName>
    </submittedName>
</protein>
<dbReference type="InterPro" id="IPR036259">
    <property type="entry name" value="MFS_trans_sf"/>
</dbReference>
<evidence type="ECO:0000313" key="2">
    <source>
        <dbReference type="EMBL" id="ETW32998.1"/>
    </source>
</evidence>
<dbReference type="SUPFAM" id="SSF103473">
    <property type="entry name" value="MFS general substrate transporter"/>
    <property type="match status" value="1"/>
</dbReference>
<reference evidence="2 3" key="1">
    <citation type="submission" date="2013-02" db="EMBL/GenBank/DDBJ databases">
        <title>The Genome Annotation of Plasmodium falciparum Tanzania (2000708).</title>
        <authorList>
            <consortium name="The Broad Institute Genome Sequencing Platform"/>
            <consortium name="The Broad Institute Genome Sequencing Center for Infectious Disease"/>
            <person name="Neafsey D."/>
            <person name="Hoffman S."/>
            <person name="Volkman S."/>
            <person name="Rosenthal P."/>
            <person name="Walker B."/>
            <person name="Young S.K."/>
            <person name="Zeng Q."/>
            <person name="Gargeya S."/>
            <person name="Fitzgerald M."/>
            <person name="Haas B."/>
            <person name="Abouelleil A."/>
            <person name="Allen A.W."/>
            <person name="Alvarado L."/>
            <person name="Arachchi H.M."/>
            <person name="Berlin A.M."/>
            <person name="Chapman S.B."/>
            <person name="Gainer-Dewar J."/>
            <person name="Goldberg J."/>
            <person name="Griggs A."/>
            <person name="Gujja S."/>
            <person name="Hansen M."/>
            <person name="Howarth C."/>
            <person name="Imamovic A."/>
            <person name="Ireland A."/>
            <person name="Larimer J."/>
            <person name="McCowan C."/>
            <person name="Murphy C."/>
            <person name="Pearson M."/>
            <person name="Poon T.W."/>
            <person name="Priest M."/>
            <person name="Roberts A."/>
            <person name="Saif S."/>
            <person name="Shea T."/>
            <person name="Sisk P."/>
            <person name="Sykes S."/>
            <person name="Wortman J."/>
            <person name="Nusbaum C."/>
            <person name="Birren B."/>
        </authorList>
    </citation>
    <scope>NUCLEOTIDE SEQUENCE [LARGE SCALE GENOMIC DNA]</scope>
    <source>
        <strain evidence="3">Tanzania (2000708)</strain>
    </source>
</reference>